<gene>
    <name evidence="1" type="ORF">L6452_37723</name>
</gene>
<accession>A0ACB8Y332</accession>
<name>A0ACB8Y332_ARCLA</name>
<keyword evidence="2" id="KW-1185">Reference proteome</keyword>
<comment type="caution">
    <text evidence="1">The sequence shown here is derived from an EMBL/GenBank/DDBJ whole genome shotgun (WGS) entry which is preliminary data.</text>
</comment>
<dbReference type="Proteomes" id="UP001055879">
    <property type="component" value="Linkage Group LG14"/>
</dbReference>
<reference evidence="2" key="1">
    <citation type="journal article" date="2022" name="Mol. Ecol. Resour.">
        <title>The genomes of chicory, endive, great burdock and yacon provide insights into Asteraceae palaeo-polyploidization history and plant inulin production.</title>
        <authorList>
            <person name="Fan W."/>
            <person name="Wang S."/>
            <person name="Wang H."/>
            <person name="Wang A."/>
            <person name="Jiang F."/>
            <person name="Liu H."/>
            <person name="Zhao H."/>
            <person name="Xu D."/>
            <person name="Zhang Y."/>
        </authorList>
    </citation>
    <scope>NUCLEOTIDE SEQUENCE [LARGE SCALE GENOMIC DNA]</scope>
    <source>
        <strain evidence="2">cv. Niubang</strain>
    </source>
</reference>
<proteinExistence type="predicted"/>
<dbReference type="EMBL" id="CM042060">
    <property type="protein sequence ID" value="KAI3678431.1"/>
    <property type="molecule type" value="Genomic_DNA"/>
</dbReference>
<evidence type="ECO:0000313" key="1">
    <source>
        <dbReference type="EMBL" id="KAI3678431.1"/>
    </source>
</evidence>
<protein>
    <submittedName>
        <fullName evidence="1">Uncharacterized protein</fullName>
    </submittedName>
</protein>
<evidence type="ECO:0000313" key="2">
    <source>
        <dbReference type="Proteomes" id="UP001055879"/>
    </source>
</evidence>
<organism evidence="1 2">
    <name type="scientific">Arctium lappa</name>
    <name type="common">Greater burdock</name>
    <name type="synonym">Lappa major</name>
    <dbReference type="NCBI Taxonomy" id="4217"/>
    <lineage>
        <taxon>Eukaryota</taxon>
        <taxon>Viridiplantae</taxon>
        <taxon>Streptophyta</taxon>
        <taxon>Embryophyta</taxon>
        <taxon>Tracheophyta</taxon>
        <taxon>Spermatophyta</taxon>
        <taxon>Magnoliopsida</taxon>
        <taxon>eudicotyledons</taxon>
        <taxon>Gunneridae</taxon>
        <taxon>Pentapetalae</taxon>
        <taxon>asterids</taxon>
        <taxon>campanulids</taxon>
        <taxon>Asterales</taxon>
        <taxon>Asteraceae</taxon>
        <taxon>Carduoideae</taxon>
        <taxon>Cardueae</taxon>
        <taxon>Arctiinae</taxon>
        <taxon>Arctium</taxon>
    </lineage>
</organism>
<reference evidence="1 2" key="2">
    <citation type="journal article" date="2022" name="Mol. Ecol. Resour.">
        <title>The genomes of chicory, endive, great burdock and yacon provide insights into Asteraceae paleo-polyploidization history and plant inulin production.</title>
        <authorList>
            <person name="Fan W."/>
            <person name="Wang S."/>
            <person name="Wang H."/>
            <person name="Wang A."/>
            <person name="Jiang F."/>
            <person name="Liu H."/>
            <person name="Zhao H."/>
            <person name="Xu D."/>
            <person name="Zhang Y."/>
        </authorList>
    </citation>
    <scope>NUCLEOTIDE SEQUENCE [LARGE SCALE GENOMIC DNA]</scope>
    <source>
        <strain evidence="2">cv. Niubang</strain>
    </source>
</reference>
<sequence>MAATFPTPPVKKPTTAFPSCSRRGKVKAQIFEEIAESLASAASRAGYFLGLIKKYDTQKDCSAPASPPKTTKI</sequence>